<dbReference type="OrthoDB" id="9788881at2"/>
<dbReference type="SMART" id="SM01321">
    <property type="entry name" value="Y1_Tnp"/>
    <property type="match status" value="1"/>
</dbReference>
<dbReference type="InterPro" id="IPR002686">
    <property type="entry name" value="Transposase_17"/>
</dbReference>
<dbReference type="GO" id="GO:0006313">
    <property type="term" value="P:DNA transposition"/>
    <property type="evidence" value="ECO:0007669"/>
    <property type="project" value="InterPro"/>
</dbReference>
<dbReference type="NCBIfam" id="NF047646">
    <property type="entry name" value="REP_Tyr_transpos"/>
    <property type="match status" value="1"/>
</dbReference>
<organism evidence="2 3">
    <name type="scientific">Flavobacterium sinopsychrotolerans</name>
    <dbReference type="NCBI Taxonomy" id="604089"/>
    <lineage>
        <taxon>Bacteria</taxon>
        <taxon>Pseudomonadati</taxon>
        <taxon>Bacteroidota</taxon>
        <taxon>Flavobacteriia</taxon>
        <taxon>Flavobacteriales</taxon>
        <taxon>Flavobacteriaceae</taxon>
        <taxon>Flavobacterium</taxon>
    </lineage>
</organism>
<dbReference type="SUPFAM" id="SSF143422">
    <property type="entry name" value="Transposase IS200-like"/>
    <property type="match status" value="1"/>
</dbReference>
<dbReference type="PANTHER" id="PTHR36966:SF1">
    <property type="entry name" value="REP-ASSOCIATED TYROSINE TRANSPOSASE"/>
    <property type="match status" value="1"/>
</dbReference>
<dbReference type="GO" id="GO:0043565">
    <property type="term" value="F:sequence-specific DNA binding"/>
    <property type="evidence" value="ECO:0007669"/>
    <property type="project" value="TreeGrafter"/>
</dbReference>
<keyword evidence="3" id="KW-1185">Reference proteome</keyword>
<dbReference type="Proteomes" id="UP000198657">
    <property type="component" value="Unassembled WGS sequence"/>
</dbReference>
<dbReference type="AlphaFoldDB" id="A0A1H8JI11"/>
<reference evidence="3" key="1">
    <citation type="submission" date="2016-10" db="EMBL/GenBank/DDBJ databases">
        <authorList>
            <person name="Varghese N."/>
            <person name="Submissions S."/>
        </authorList>
    </citation>
    <scope>NUCLEOTIDE SEQUENCE [LARGE SCALE GENOMIC DNA]</scope>
    <source>
        <strain evidence="3">CGMCC 1.8704</strain>
    </source>
</reference>
<name>A0A1H8JI11_9FLAO</name>
<evidence type="ECO:0000313" key="3">
    <source>
        <dbReference type="Proteomes" id="UP000198657"/>
    </source>
</evidence>
<accession>A0A1H8JI11</accession>
<feature type="domain" description="Transposase IS200-like" evidence="1">
    <location>
        <begin position="12"/>
        <end position="147"/>
    </location>
</feature>
<protein>
    <recommendedName>
        <fullName evidence="1">Transposase IS200-like domain-containing protein</fullName>
    </recommendedName>
</protein>
<dbReference type="STRING" id="604089.SAMN04487942_0999"/>
<dbReference type="RefSeq" id="WP_091166400.1">
    <property type="nucleotide sequence ID" value="NZ_CBCSFM010000001.1"/>
</dbReference>
<evidence type="ECO:0000313" key="2">
    <source>
        <dbReference type="EMBL" id="SEN79847.1"/>
    </source>
</evidence>
<proteinExistence type="predicted"/>
<dbReference type="InterPro" id="IPR052715">
    <property type="entry name" value="RAYT_transposase"/>
</dbReference>
<dbReference type="InterPro" id="IPR036515">
    <property type="entry name" value="Transposase_17_sf"/>
</dbReference>
<sequence>MSENYKVIDSTVPTFITITVVDWVDLLVRPNYCSILDESLNYCIKEKGLSVHAYVYMTSHIHLIVTAFDGELQNVIRDFKKFTSKKLVQAIKEHPESRREWLLRKFSFEAQKSGRAKNYKVWQDGFHPVILDTLEKIEQRLKYIHYNPVEAEIVFHERDYVNSSYRNYEEDNTVFCNVNVEPLWQSVYINRVANALFSSHK</sequence>
<evidence type="ECO:0000259" key="1">
    <source>
        <dbReference type="SMART" id="SM01321"/>
    </source>
</evidence>
<gene>
    <name evidence="2" type="ORF">SAMN04487942_0999</name>
</gene>
<dbReference type="Gene3D" id="3.30.70.1290">
    <property type="entry name" value="Transposase IS200-like"/>
    <property type="match status" value="1"/>
</dbReference>
<dbReference type="PANTHER" id="PTHR36966">
    <property type="entry name" value="REP-ASSOCIATED TYROSINE TRANSPOSASE"/>
    <property type="match status" value="1"/>
</dbReference>
<dbReference type="GO" id="GO:0004803">
    <property type="term" value="F:transposase activity"/>
    <property type="evidence" value="ECO:0007669"/>
    <property type="project" value="InterPro"/>
</dbReference>
<dbReference type="EMBL" id="FODN01000001">
    <property type="protein sequence ID" value="SEN79847.1"/>
    <property type="molecule type" value="Genomic_DNA"/>
</dbReference>